<accession>A0A1H2TWA6</accession>
<dbReference type="InterPro" id="IPR029044">
    <property type="entry name" value="Nucleotide-diphossugar_trans"/>
</dbReference>
<name>A0A1H2TWA6_9FIRM</name>
<gene>
    <name evidence="2" type="ORF">SAMN04487759_11644</name>
</gene>
<dbReference type="InterPro" id="IPR050834">
    <property type="entry name" value="Glycosyltransf_2"/>
</dbReference>
<evidence type="ECO:0000259" key="1">
    <source>
        <dbReference type="Pfam" id="PF00535"/>
    </source>
</evidence>
<reference evidence="2 3" key="1">
    <citation type="submission" date="2016-10" db="EMBL/GenBank/DDBJ databases">
        <authorList>
            <person name="de Groot N.N."/>
        </authorList>
    </citation>
    <scope>NUCLEOTIDE SEQUENCE [LARGE SCALE GENOMIC DNA]</scope>
    <source>
        <strain evidence="2 3">S3b</strain>
    </source>
</reference>
<dbReference type="RefSeq" id="WP_074686400.1">
    <property type="nucleotide sequence ID" value="NZ_FNNF01000016.1"/>
</dbReference>
<sequence>MNNKTCILISTYNGERYIEDQIKSLLAQSVDVDIFIRDDGSKDETVNIIKSIDSKNIYFIEDDAHNLGPACSFMELLYSVPDYEYYAFCDQDDVWEPDKIKSAINMIAKKNNKPMLYTSNQILYKNNAEIGMRFDEEPPHNFVSTIFGNHLSGCTMVFNRELKKYLCRKKSRPSNEILQLRMHDTWVALVANLFGEIIYDSNSYILYRIHDNNTIGLSRDSFLGKIKQYKKNMFNLKNMRSRYKVSKELLRCFPEMKTEDKDLLNILVKSTSGIHNKLRVLTNKRIRKEAHTNRLILFINVLMNWL</sequence>
<dbReference type="Proteomes" id="UP000182429">
    <property type="component" value="Unassembled WGS sequence"/>
</dbReference>
<proteinExistence type="predicted"/>
<protein>
    <submittedName>
        <fullName evidence="2">Rhamnosyltransferase</fullName>
    </submittedName>
</protein>
<keyword evidence="2" id="KW-0808">Transferase</keyword>
<dbReference type="EMBL" id="FNNF01000016">
    <property type="protein sequence ID" value="SDW48047.1"/>
    <property type="molecule type" value="Genomic_DNA"/>
</dbReference>
<dbReference type="Pfam" id="PF00535">
    <property type="entry name" value="Glycos_transf_2"/>
    <property type="match status" value="1"/>
</dbReference>
<dbReference type="SUPFAM" id="SSF53448">
    <property type="entry name" value="Nucleotide-diphospho-sugar transferases"/>
    <property type="match status" value="1"/>
</dbReference>
<evidence type="ECO:0000313" key="2">
    <source>
        <dbReference type="EMBL" id="SDW48047.1"/>
    </source>
</evidence>
<dbReference type="InterPro" id="IPR001173">
    <property type="entry name" value="Glyco_trans_2-like"/>
</dbReference>
<dbReference type="GO" id="GO:0016740">
    <property type="term" value="F:transferase activity"/>
    <property type="evidence" value="ECO:0007669"/>
    <property type="project" value="UniProtKB-KW"/>
</dbReference>
<dbReference type="Gene3D" id="3.90.550.10">
    <property type="entry name" value="Spore Coat Polysaccharide Biosynthesis Protein SpsA, Chain A"/>
    <property type="match status" value="1"/>
</dbReference>
<dbReference type="PANTHER" id="PTHR43685">
    <property type="entry name" value="GLYCOSYLTRANSFERASE"/>
    <property type="match status" value="1"/>
</dbReference>
<feature type="domain" description="Glycosyltransferase 2-like" evidence="1">
    <location>
        <begin position="6"/>
        <end position="112"/>
    </location>
</feature>
<evidence type="ECO:0000313" key="3">
    <source>
        <dbReference type="Proteomes" id="UP000182429"/>
    </source>
</evidence>
<organism evidence="2 3">
    <name type="scientific">Kandleria vitulina</name>
    <dbReference type="NCBI Taxonomy" id="1630"/>
    <lineage>
        <taxon>Bacteria</taxon>
        <taxon>Bacillati</taxon>
        <taxon>Bacillota</taxon>
        <taxon>Erysipelotrichia</taxon>
        <taxon>Erysipelotrichales</taxon>
        <taxon>Coprobacillaceae</taxon>
        <taxon>Kandleria</taxon>
    </lineage>
</organism>
<dbReference type="AlphaFoldDB" id="A0A1H2TWA6"/>
<dbReference type="PANTHER" id="PTHR43685:SF2">
    <property type="entry name" value="GLYCOSYLTRANSFERASE 2-LIKE DOMAIN-CONTAINING PROTEIN"/>
    <property type="match status" value="1"/>
</dbReference>
<dbReference type="OrthoDB" id="9802649at2"/>